<accession>A0A382T941</accession>
<gene>
    <name evidence="2" type="ORF">METZ01_LOCUS371513</name>
</gene>
<sequence length="205" mass="21018">MGFSGGGSNTLKPHKHSSAVQDGSPLNMVNVTEGSLNAGDMVFSDGNALQRLAVGLAAQQLKVNAGATAPEWFTPVAGGASTAQYIQTSGHFTTNSVVLVDITNYSITLPTTTAASDDCLCLLSYAVTISGGSDAILMALTKDTTVLINQTTAPPVLDENTVGAFQFITDSDGDTLKAQTSTAGGNTMTFRIYAGNNPCLSAFAV</sequence>
<proteinExistence type="predicted"/>
<feature type="region of interest" description="Disordered" evidence="1">
    <location>
        <begin position="1"/>
        <end position="26"/>
    </location>
</feature>
<name>A0A382T941_9ZZZZ</name>
<evidence type="ECO:0000256" key="1">
    <source>
        <dbReference type="SAM" id="MobiDB-lite"/>
    </source>
</evidence>
<dbReference type="EMBL" id="UINC01134860">
    <property type="protein sequence ID" value="SVD18659.1"/>
    <property type="molecule type" value="Genomic_DNA"/>
</dbReference>
<protein>
    <submittedName>
        <fullName evidence="2">Uncharacterized protein</fullName>
    </submittedName>
</protein>
<evidence type="ECO:0000313" key="2">
    <source>
        <dbReference type="EMBL" id="SVD18659.1"/>
    </source>
</evidence>
<dbReference type="AlphaFoldDB" id="A0A382T941"/>
<reference evidence="2" key="1">
    <citation type="submission" date="2018-05" db="EMBL/GenBank/DDBJ databases">
        <authorList>
            <person name="Lanie J.A."/>
            <person name="Ng W.-L."/>
            <person name="Kazmierczak K.M."/>
            <person name="Andrzejewski T.M."/>
            <person name="Davidsen T.M."/>
            <person name="Wayne K.J."/>
            <person name="Tettelin H."/>
            <person name="Glass J.I."/>
            <person name="Rusch D."/>
            <person name="Podicherti R."/>
            <person name="Tsui H.-C.T."/>
            <person name="Winkler M.E."/>
        </authorList>
    </citation>
    <scope>NUCLEOTIDE SEQUENCE</scope>
</reference>
<organism evidence="2">
    <name type="scientific">marine metagenome</name>
    <dbReference type="NCBI Taxonomy" id="408172"/>
    <lineage>
        <taxon>unclassified sequences</taxon>
        <taxon>metagenomes</taxon>
        <taxon>ecological metagenomes</taxon>
    </lineage>
</organism>